<dbReference type="EMBL" id="JBHSAT010000004">
    <property type="protein sequence ID" value="MFC3877108.1"/>
    <property type="molecule type" value="Genomic_DNA"/>
</dbReference>
<dbReference type="PANTHER" id="PTHR10605:SF56">
    <property type="entry name" value="BIFUNCTIONAL HEPARAN SULFATE N-DEACETYLASE_N-SULFOTRANSFERASE"/>
    <property type="match status" value="1"/>
</dbReference>
<gene>
    <name evidence="4" type="ORF">ACFOSX_07665</name>
</gene>
<keyword evidence="2" id="KW-0325">Glycoprotein</keyword>
<sequence>MNQNSFPNLYIPGAAKSGTSTLHDLLQLHPKICMSSKKEPHYWVDTKYSSKDLNAREAYLQLFNLKDECTIKGESSTSYMVLPEFIDRIKNTNYSEVKFIFILRNPIDRLYSHYWYLKGLGDEHLDLKSAVQSDFDIEPTVYSRHKNGKYKHYYQFGRYGYWLDRFYSNFETSQIKIILFEDLVKNQLNTLNNCFKFLNLETLRDIPTVETNTTKLLKYPKLYSVLQDLNRGRSSLLKPLHPVVPSQVKRFLRSNVNTFILNKTSKSSYPPLTAKDRNYLKSLYINDVVYLKKVTGVNFNLWEDFNC</sequence>
<dbReference type="InterPro" id="IPR027417">
    <property type="entry name" value="P-loop_NTPase"/>
</dbReference>
<feature type="domain" description="Sulfotransferase" evidence="3">
    <location>
        <begin position="11"/>
        <end position="202"/>
    </location>
</feature>
<organism evidence="4 5">
    <name type="scientific">Winogradskyella maritima</name>
    <dbReference type="NCBI Taxonomy" id="1517766"/>
    <lineage>
        <taxon>Bacteria</taxon>
        <taxon>Pseudomonadati</taxon>
        <taxon>Bacteroidota</taxon>
        <taxon>Flavobacteriia</taxon>
        <taxon>Flavobacteriales</taxon>
        <taxon>Flavobacteriaceae</taxon>
        <taxon>Winogradskyella</taxon>
    </lineage>
</organism>
<dbReference type="PANTHER" id="PTHR10605">
    <property type="entry name" value="HEPARAN SULFATE SULFOTRANSFERASE"/>
    <property type="match status" value="1"/>
</dbReference>
<evidence type="ECO:0000256" key="2">
    <source>
        <dbReference type="ARBA" id="ARBA00023180"/>
    </source>
</evidence>
<proteinExistence type="predicted"/>
<dbReference type="Pfam" id="PF00685">
    <property type="entry name" value="Sulfotransfer_1"/>
    <property type="match status" value="1"/>
</dbReference>
<reference evidence="5" key="1">
    <citation type="journal article" date="2019" name="Int. J. Syst. Evol. Microbiol.">
        <title>The Global Catalogue of Microorganisms (GCM) 10K type strain sequencing project: providing services to taxonomists for standard genome sequencing and annotation.</title>
        <authorList>
            <consortium name="The Broad Institute Genomics Platform"/>
            <consortium name="The Broad Institute Genome Sequencing Center for Infectious Disease"/>
            <person name="Wu L."/>
            <person name="Ma J."/>
        </authorList>
    </citation>
    <scope>NUCLEOTIDE SEQUENCE [LARGE SCALE GENOMIC DNA]</scope>
    <source>
        <strain evidence="5">CECT 8979</strain>
    </source>
</reference>
<dbReference type="Gene3D" id="3.40.50.300">
    <property type="entry name" value="P-loop containing nucleotide triphosphate hydrolases"/>
    <property type="match status" value="1"/>
</dbReference>
<evidence type="ECO:0000256" key="1">
    <source>
        <dbReference type="ARBA" id="ARBA00022679"/>
    </source>
</evidence>
<dbReference type="InterPro" id="IPR037359">
    <property type="entry name" value="NST/OST"/>
</dbReference>
<keyword evidence="5" id="KW-1185">Reference proteome</keyword>
<dbReference type="Proteomes" id="UP001595812">
    <property type="component" value="Unassembled WGS sequence"/>
</dbReference>
<comment type="caution">
    <text evidence="4">The sequence shown here is derived from an EMBL/GenBank/DDBJ whole genome shotgun (WGS) entry which is preliminary data.</text>
</comment>
<accession>A0ABV8AGA4</accession>
<name>A0ABV8AGA4_9FLAO</name>
<evidence type="ECO:0000259" key="3">
    <source>
        <dbReference type="Pfam" id="PF00685"/>
    </source>
</evidence>
<protein>
    <submittedName>
        <fullName evidence="4">Sulfotransferase domain-containing protein</fullName>
    </submittedName>
</protein>
<dbReference type="SUPFAM" id="SSF52540">
    <property type="entry name" value="P-loop containing nucleoside triphosphate hydrolases"/>
    <property type="match status" value="1"/>
</dbReference>
<evidence type="ECO:0000313" key="5">
    <source>
        <dbReference type="Proteomes" id="UP001595812"/>
    </source>
</evidence>
<dbReference type="InterPro" id="IPR000863">
    <property type="entry name" value="Sulfotransferase_dom"/>
</dbReference>
<evidence type="ECO:0000313" key="4">
    <source>
        <dbReference type="EMBL" id="MFC3877108.1"/>
    </source>
</evidence>
<keyword evidence="1" id="KW-0808">Transferase</keyword>